<reference evidence="1" key="1">
    <citation type="submission" date="2024-05" db="EMBL/GenBank/DDBJ databases">
        <title>Isolation and characterization of Sporomusa carbonis sp. nov., a carboxydotrophic hydrogenogen in the genus of Sporomusa isolated from a charcoal burning pile.</title>
        <authorList>
            <person name="Boeer T."/>
            <person name="Rosenbaum F."/>
            <person name="Eysell L."/>
            <person name="Mueller V."/>
            <person name="Daniel R."/>
            <person name="Poehlein A."/>
        </authorList>
    </citation>
    <scope>NUCLEOTIDE SEQUENCE [LARGE SCALE GENOMIC DNA]</scope>
    <source>
        <strain evidence="1">DSM 10669</strain>
    </source>
</reference>
<name>A0ABZ3ITL4_9FIRM</name>
<dbReference type="Proteomes" id="UP000216752">
    <property type="component" value="Chromosome"/>
</dbReference>
<dbReference type="EMBL" id="CP155573">
    <property type="protein sequence ID" value="XFO68975.1"/>
    <property type="molecule type" value="Genomic_DNA"/>
</dbReference>
<keyword evidence="2" id="KW-1185">Reference proteome</keyword>
<sequence length="84" mass="9523">MRNMKEITGAALRGGLEMHNNIMVQHLFKLNSLYRAPDGRVFKIVLSEVYNLRCFEILDGNMVGGMIKIHPTSDFAKTLVEVTK</sequence>
<evidence type="ECO:0000313" key="1">
    <source>
        <dbReference type="EMBL" id="XFO68975.1"/>
    </source>
</evidence>
<gene>
    <name evidence="1" type="ORF">SPSIL_052030</name>
</gene>
<proteinExistence type="predicted"/>
<organism evidence="1 2">
    <name type="scientific">Sporomusa silvacetica DSM 10669</name>
    <dbReference type="NCBI Taxonomy" id="1123289"/>
    <lineage>
        <taxon>Bacteria</taxon>
        <taxon>Bacillati</taxon>
        <taxon>Bacillota</taxon>
        <taxon>Negativicutes</taxon>
        <taxon>Selenomonadales</taxon>
        <taxon>Sporomusaceae</taxon>
        <taxon>Sporomusa</taxon>
    </lineage>
</organism>
<evidence type="ECO:0000313" key="2">
    <source>
        <dbReference type="Proteomes" id="UP000216752"/>
    </source>
</evidence>
<accession>A0ABZ3ITL4</accession>
<protein>
    <submittedName>
        <fullName evidence="1">Uncharacterized protein</fullName>
    </submittedName>
</protein>